<sequence length="114" mass="12481">MEDLFSQLSIIANEALDNEDFDPSRIEELLLLFEQEARASLAAAEEEHMKAAREAEATMREAEAELDSLLDSSTQEFLRTSSALADAVSNASERYMDAALASAMATMNAAFADR</sequence>
<gene>
    <name evidence="2" type="ORF">HPP92_024308</name>
</gene>
<evidence type="ECO:0000313" key="2">
    <source>
        <dbReference type="EMBL" id="KAG0456520.1"/>
    </source>
</evidence>
<dbReference type="AlphaFoldDB" id="A0A835UCU7"/>
<feature type="coiled-coil region" evidence="1">
    <location>
        <begin position="34"/>
        <end position="72"/>
    </location>
</feature>
<evidence type="ECO:0000313" key="3">
    <source>
        <dbReference type="Proteomes" id="UP000639772"/>
    </source>
</evidence>
<dbReference type="PANTHER" id="PTHR37707">
    <property type="entry name" value="MATERNAL EFFECT EMBRYO ARREST 9"/>
    <property type="match status" value="1"/>
</dbReference>
<organism evidence="2 3">
    <name type="scientific">Vanilla planifolia</name>
    <name type="common">Vanilla</name>
    <dbReference type="NCBI Taxonomy" id="51239"/>
    <lineage>
        <taxon>Eukaryota</taxon>
        <taxon>Viridiplantae</taxon>
        <taxon>Streptophyta</taxon>
        <taxon>Embryophyta</taxon>
        <taxon>Tracheophyta</taxon>
        <taxon>Spermatophyta</taxon>
        <taxon>Magnoliopsida</taxon>
        <taxon>Liliopsida</taxon>
        <taxon>Asparagales</taxon>
        <taxon>Orchidaceae</taxon>
        <taxon>Vanilloideae</taxon>
        <taxon>Vanilleae</taxon>
        <taxon>Vanilla</taxon>
    </lineage>
</organism>
<proteinExistence type="predicted"/>
<dbReference type="OrthoDB" id="992831at2759"/>
<dbReference type="EMBL" id="JADCNM010000013">
    <property type="protein sequence ID" value="KAG0456520.1"/>
    <property type="molecule type" value="Genomic_DNA"/>
</dbReference>
<reference evidence="2 3" key="1">
    <citation type="journal article" date="2020" name="Nat. Food">
        <title>A phased Vanilla planifolia genome enables genetic improvement of flavour and production.</title>
        <authorList>
            <person name="Hasing T."/>
            <person name="Tang H."/>
            <person name="Brym M."/>
            <person name="Khazi F."/>
            <person name="Huang T."/>
            <person name="Chambers A.H."/>
        </authorList>
    </citation>
    <scope>NUCLEOTIDE SEQUENCE [LARGE SCALE GENOMIC DNA]</scope>
    <source>
        <tissue evidence="2">Leaf</tissue>
    </source>
</reference>
<evidence type="ECO:0000256" key="1">
    <source>
        <dbReference type="SAM" id="Coils"/>
    </source>
</evidence>
<comment type="caution">
    <text evidence="2">The sequence shown here is derived from an EMBL/GenBank/DDBJ whole genome shotgun (WGS) entry which is preliminary data.</text>
</comment>
<keyword evidence="1" id="KW-0175">Coiled coil</keyword>
<accession>A0A835UCU7</accession>
<name>A0A835UCU7_VANPL</name>
<dbReference type="Proteomes" id="UP000639772">
    <property type="component" value="Chromosome 13"/>
</dbReference>
<dbReference type="PANTHER" id="PTHR37707:SF1">
    <property type="entry name" value="MATERNAL EFFECT EMBRYO ARREST 9"/>
    <property type="match status" value="1"/>
</dbReference>
<protein>
    <submittedName>
        <fullName evidence="2">Uncharacterized protein</fullName>
    </submittedName>
</protein>